<dbReference type="Pfam" id="PF00340">
    <property type="entry name" value="IL1"/>
    <property type="match status" value="1"/>
</dbReference>
<dbReference type="SUPFAM" id="SSF50353">
    <property type="entry name" value="Cytokine"/>
    <property type="match status" value="1"/>
</dbReference>
<reference evidence="13 14" key="1">
    <citation type="journal article" date="2012" name="Genome Biol.">
        <title>Sequencing three crocodilian genomes to illuminate the evolution of archosaurs and amniotes.</title>
        <authorList>
            <person name="St John J.A."/>
            <person name="Braun E.L."/>
            <person name="Isberg S.R."/>
            <person name="Miles L.G."/>
            <person name="Chong A.Y."/>
            <person name="Gongora J."/>
            <person name="Dalzell P."/>
            <person name="Moran C."/>
            <person name="Bed'hom B."/>
            <person name="Abzhanov A."/>
            <person name="Burgess S.C."/>
            <person name="Cooksey A.M."/>
            <person name="Castoe T.A."/>
            <person name="Crawford N.G."/>
            <person name="Densmore L.D."/>
            <person name="Drew J.C."/>
            <person name="Edwards S.V."/>
            <person name="Faircloth B.C."/>
            <person name="Fujita M.K."/>
            <person name="Greenwold M.J."/>
            <person name="Hoffmann F.G."/>
            <person name="Howard J.M."/>
            <person name="Iguchi T."/>
            <person name="Janes D.E."/>
            <person name="Khan S.Y."/>
            <person name="Kohno S."/>
            <person name="de Koning A.J."/>
            <person name="Lance S.L."/>
            <person name="McCarthy F.M."/>
            <person name="McCormack J.E."/>
            <person name="Merchant M.E."/>
            <person name="Peterson D.G."/>
            <person name="Pollock D.D."/>
            <person name="Pourmand N."/>
            <person name="Raney B.J."/>
            <person name="Roessler K.A."/>
            <person name="Sanford J.R."/>
            <person name="Sawyer R.H."/>
            <person name="Schmidt C.J."/>
            <person name="Triplett E.W."/>
            <person name="Tuberville T.D."/>
            <person name="Venegas-Anaya M."/>
            <person name="Howard J.T."/>
            <person name="Jarvis E.D."/>
            <person name="Guillette L.J.Jr."/>
            <person name="Glenn T.C."/>
            <person name="Green R.E."/>
            <person name="Ray D.A."/>
        </authorList>
    </citation>
    <scope>NUCLEOTIDE SEQUENCE [LARGE SCALE GENOMIC DNA]</scope>
    <source>
        <strain evidence="13">KSC_2009_1</strain>
    </source>
</reference>
<name>A0A151MMN1_ALLMI</name>
<dbReference type="GO" id="GO:0005125">
    <property type="term" value="F:cytokine activity"/>
    <property type="evidence" value="ECO:0007669"/>
    <property type="project" value="UniProtKB-UniRule"/>
</dbReference>
<gene>
    <name evidence="13" type="ORF">Y1Q_0001844</name>
</gene>
<dbReference type="EMBL" id="AKHW03005679">
    <property type="protein sequence ID" value="KYO25689.1"/>
    <property type="molecule type" value="Genomic_DNA"/>
</dbReference>
<dbReference type="GO" id="GO:0001660">
    <property type="term" value="P:fever generation"/>
    <property type="evidence" value="ECO:0007669"/>
    <property type="project" value="UniProtKB-KW"/>
</dbReference>
<evidence type="ECO:0000256" key="6">
    <source>
        <dbReference type="ARBA" id="ARBA00022514"/>
    </source>
</evidence>
<evidence type="ECO:0000256" key="12">
    <source>
        <dbReference type="RuleBase" id="RU003753"/>
    </source>
</evidence>
<dbReference type="Proteomes" id="UP000050525">
    <property type="component" value="Unassembled WGS sequence"/>
</dbReference>
<proteinExistence type="inferred from homology"/>
<comment type="subcellular location">
    <subcellularLocation>
        <location evidence="2">Cytoplasm</location>
        <location evidence="2">Cytosol</location>
    </subcellularLocation>
    <subcellularLocation>
        <location evidence="1">Lysosome</location>
    </subcellularLocation>
    <subcellularLocation>
        <location evidence="3">Secreted</location>
        <location evidence="3">Extracellular exosome</location>
    </subcellularLocation>
</comment>
<protein>
    <recommendedName>
        <fullName evidence="12">Interleukin-1</fullName>
    </recommendedName>
</protein>
<organism evidence="13 14">
    <name type="scientific">Alligator mississippiensis</name>
    <name type="common">American alligator</name>
    <dbReference type="NCBI Taxonomy" id="8496"/>
    <lineage>
        <taxon>Eukaryota</taxon>
        <taxon>Metazoa</taxon>
        <taxon>Chordata</taxon>
        <taxon>Craniata</taxon>
        <taxon>Vertebrata</taxon>
        <taxon>Euteleostomi</taxon>
        <taxon>Archelosauria</taxon>
        <taxon>Archosauria</taxon>
        <taxon>Crocodylia</taxon>
        <taxon>Alligatoridae</taxon>
        <taxon>Alligatorinae</taxon>
        <taxon>Alligator</taxon>
    </lineage>
</organism>
<sequence>MRPLMACQNSSSSTCINIYRLQSAAQSQFLVRLPVALGIKDKGLYLSSVLSGDQPMLQLAEAEVKRDISGDDFQYFIYCIQVDNMTKFEFTSHPSWYICTSQEPSQPVGITNCLGKDLITDYHLTRPKH</sequence>
<dbReference type="AlphaFoldDB" id="A0A151MMN1"/>
<keyword evidence="8" id="KW-0666">Pyrogen</keyword>
<evidence type="ECO:0000313" key="14">
    <source>
        <dbReference type="Proteomes" id="UP000050525"/>
    </source>
</evidence>
<dbReference type="PANTHER" id="PTHR10078">
    <property type="entry name" value="INTERLEUKIN-1 FAMILY MEMBER"/>
    <property type="match status" value="1"/>
</dbReference>
<evidence type="ECO:0000256" key="8">
    <source>
        <dbReference type="ARBA" id="ARBA00022620"/>
    </source>
</evidence>
<comment type="similarity">
    <text evidence="4 12">Belongs to the IL-1 family.</text>
</comment>
<accession>A0A151MMN1</accession>
<dbReference type="GO" id="GO:0005615">
    <property type="term" value="C:extracellular space"/>
    <property type="evidence" value="ECO:0007669"/>
    <property type="project" value="UniProtKB-KW"/>
</dbReference>
<keyword evidence="10" id="KW-0458">Lysosome</keyword>
<dbReference type="SMART" id="SM00125">
    <property type="entry name" value="IL1"/>
    <property type="match status" value="1"/>
</dbReference>
<dbReference type="GO" id="GO:0071222">
    <property type="term" value="P:cellular response to lipopolysaccharide"/>
    <property type="evidence" value="ECO:0007669"/>
    <property type="project" value="TreeGrafter"/>
</dbReference>
<evidence type="ECO:0000256" key="5">
    <source>
        <dbReference type="ARBA" id="ARBA00022490"/>
    </source>
</evidence>
<dbReference type="GO" id="GO:0005764">
    <property type="term" value="C:lysosome"/>
    <property type="evidence" value="ECO:0007669"/>
    <property type="project" value="UniProtKB-SubCell"/>
</dbReference>
<dbReference type="PRINTS" id="PR00264">
    <property type="entry name" value="INTERLEUKIN1"/>
</dbReference>
<dbReference type="GO" id="GO:0005829">
    <property type="term" value="C:cytosol"/>
    <property type="evidence" value="ECO:0007669"/>
    <property type="project" value="UniProtKB-SubCell"/>
</dbReference>
<keyword evidence="5" id="KW-0963">Cytoplasm</keyword>
<dbReference type="GO" id="GO:0051781">
    <property type="term" value="P:positive regulation of cell division"/>
    <property type="evidence" value="ECO:0007669"/>
    <property type="project" value="UniProtKB-KW"/>
</dbReference>
<evidence type="ECO:0000313" key="13">
    <source>
        <dbReference type="EMBL" id="KYO25689.1"/>
    </source>
</evidence>
<dbReference type="GO" id="GO:0010628">
    <property type="term" value="P:positive regulation of gene expression"/>
    <property type="evidence" value="ECO:0007669"/>
    <property type="project" value="TreeGrafter"/>
</dbReference>
<dbReference type="PRINTS" id="PR01359">
    <property type="entry name" value="INTRLEUKIN1B"/>
</dbReference>
<comment type="caution">
    <text evidence="13">The sequence shown here is derived from an EMBL/GenBank/DDBJ whole genome shotgun (WGS) entry which is preliminary data.</text>
</comment>
<dbReference type="GO" id="GO:0019221">
    <property type="term" value="P:cytokine-mediated signaling pathway"/>
    <property type="evidence" value="ECO:0007669"/>
    <property type="project" value="TreeGrafter"/>
</dbReference>
<evidence type="ECO:0000256" key="4">
    <source>
        <dbReference type="ARBA" id="ARBA00010448"/>
    </source>
</evidence>
<evidence type="ECO:0000256" key="10">
    <source>
        <dbReference type="ARBA" id="ARBA00023228"/>
    </source>
</evidence>
<keyword evidence="14" id="KW-1185">Reference proteome</keyword>
<keyword evidence="7 12" id="KW-0964">Secreted</keyword>
<evidence type="ECO:0000256" key="11">
    <source>
        <dbReference type="ARBA" id="ARBA00023246"/>
    </source>
</evidence>
<evidence type="ECO:0000256" key="1">
    <source>
        <dbReference type="ARBA" id="ARBA00004371"/>
    </source>
</evidence>
<dbReference type="PANTHER" id="PTHR10078:SF30">
    <property type="entry name" value="INTERLEUKIN-1 BETA"/>
    <property type="match status" value="1"/>
</dbReference>
<keyword evidence="6" id="KW-0202">Cytokine</keyword>
<dbReference type="STRING" id="8496.A0A151MMN1"/>
<evidence type="ECO:0000256" key="3">
    <source>
        <dbReference type="ARBA" id="ARBA00004550"/>
    </source>
</evidence>
<keyword evidence="9" id="KW-0395">Inflammatory response</keyword>
<evidence type="ECO:0000256" key="2">
    <source>
        <dbReference type="ARBA" id="ARBA00004514"/>
    </source>
</evidence>
<evidence type="ECO:0000256" key="7">
    <source>
        <dbReference type="ARBA" id="ARBA00022525"/>
    </source>
</evidence>
<dbReference type="Gene3D" id="2.80.10.50">
    <property type="match status" value="1"/>
</dbReference>
<dbReference type="InterPro" id="IPR008996">
    <property type="entry name" value="IL1/FGF"/>
</dbReference>
<dbReference type="GO" id="GO:0006955">
    <property type="term" value="P:immune response"/>
    <property type="evidence" value="ECO:0007669"/>
    <property type="project" value="InterPro"/>
</dbReference>
<dbReference type="PRINTS" id="PR01357">
    <property type="entry name" value="INTRLEUKN1AB"/>
</dbReference>
<keyword evidence="11" id="KW-0497">Mitogen</keyword>
<dbReference type="InterPro" id="IPR000975">
    <property type="entry name" value="IL-1_fam"/>
</dbReference>
<dbReference type="GO" id="GO:0005149">
    <property type="term" value="F:interleukin-1 receptor binding"/>
    <property type="evidence" value="ECO:0007669"/>
    <property type="project" value="UniProtKB-UniRule"/>
</dbReference>
<evidence type="ECO:0000256" key="9">
    <source>
        <dbReference type="ARBA" id="ARBA00023198"/>
    </source>
</evidence>